<dbReference type="Pfam" id="PF14289">
    <property type="entry name" value="DUF4369"/>
    <property type="match status" value="1"/>
</dbReference>
<dbReference type="InterPro" id="IPR000866">
    <property type="entry name" value="AhpC/TSA"/>
</dbReference>
<dbReference type="PROSITE" id="PS51352">
    <property type="entry name" value="THIOREDOXIN_2"/>
    <property type="match status" value="1"/>
</dbReference>
<organism evidence="7 8">
    <name type="scientific">Candidatus Pedobacter colombiensis</name>
    <dbReference type="NCBI Taxonomy" id="3121371"/>
    <lineage>
        <taxon>Bacteria</taxon>
        <taxon>Pseudomonadati</taxon>
        <taxon>Bacteroidota</taxon>
        <taxon>Sphingobacteriia</taxon>
        <taxon>Sphingobacteriales</taxon>
        <taxon>Sphingobacteriaceae</taxon>
        <taxon>Pedobacter</taxon>
    </lineage>
</organism>
<reference evidence="7" key="1">
    <citation type="submission" date="2023-03" db="EMBL/GenBank/DDBJ databases">
        <title>Andean soil-derived lignocellulolytic bacterial consortium as a source of novel taxa and putative plastic-active enzymes.</title>
        <authorList>
            <person name="Diaz-Garcia L."/>
            <person name="Chuvochina M."/>
            <person name="Feuerriegel G."/>
            <person name="Bunk B."/>
            <person name="Sproer C."/>
            <person name="Streit W.R."/>
            <person name="Rodriguez L.M."/>
            <person name="Overmann J."/>
            <person name="Jimenez D.J."/>
        </authorList>
    </citation>
    <scope>NUCLEOTIDE SEQUENCE</scope>
    <source>
        <strain evidence="7">MAG 3858</strain>
    </source>
</reference>
<keyword evidence="3" id="KW-1015">Disulfide bond</keyword>
<dbReference type="PROSITE" id="PS00194">
    <property type="entry name" value="THIOREDOXIN_1"/>
    <property type="match status" value="1"/>
</dbReference>
<evidence type="ECO:0000313" key="7">
    <source>
        <dbReference type="EMBL" id="WEK18477.1"/>
    </source>
</evidence>
<gene>
    <name evidence="7" type="ORF">P0Y49_16935</name>
</gene>
<dbReference type="Proteomes" id="UP001214530">
    <property type="component" value="Chromosome"/>
</dbReference>
<proteinExistence type="predicted"/>
<evidence type="ECO:0000313" key="8">
    <source>
        <dbReference type="Proteomes" id="UP001214530"/>
    </source>
</evidence>
<dbReference type="InterPro" id="IPR013766">
    <property type="entry name" value="Thioredoxin_domain"/>
</dbReference>
<evidence type="ECO:0000256" key="3">
    <source>
        <dbReference type="ARBA" id="ARBA00023157"/>
    </source>
</evidence>
<name>A0AAJ5W8N5_9SPHI</name>
<dbReference type="PANTHER" id="PTHR42852:SF6">
    <property type="entry name" value="THIOL:DISULFIDE INTERCHANGE PROTEIN DSBE"/>
    <property type="match status" value="1"/>
</dbReference>
<dbReference type="EMBL" id="CP119313">
    <property type="protein sequence ID" value="WEK18477.1"/>
    <property type="molecule type" value="Genomic_DNA"/>
</dbReference>
<keyword evidence="4" id="KW-0676">Redox-active center</keyword>
<evidence type="ECO:0000256" key="4">
    <source>
        <dbReference type="ARBA" id="ARBA00023284"/>
    </source>
</evidence>
<dbReference type="InterPro" id="IPR025380">
    <property type="entry name" value="DUF4369"/>
</dbReference>
<dbReference type="PANTHER" id="PTHR42852">
    <property type="entry name" value="THIOL:DISULFIDE INTERCHANGE PROTEIN DSBE"/>
    <property type="match status" value="1"/>
</dbReference>
<feature type="signal peptide" evidence="5">
    <location>
        <begin position="1"/>
        <end position="24"/>
    </location>
</feature>
<dbReference type="Pfam" id="PF00578">
    <property type="entry name" value="AhpC-TSA"/>
    <property type="match status" value="1"/>
</dbReference>
<comment type="subcellular location">
    <subcellularLocation>
        <location evidence="1">Cell envelope</location>
    </subcellularLocation>
</comment>
<feature type="chain" id="PRO_5042557947" evidence="5">
    <location>
        <begin position="25"/>
        <end position="369"/>
    </location>
</feature>
<dbReference type="GO" id="GO:0017004">
    <property type="term" value="P:cytochrome complex assembly"/>
    <property type="evidence" value="ECO:0007669"/>
    <property type="project" value="UniProtKB-KW"/>
</dbReference>
<dbReference type="SUPFAM" id="SSF52833">
    <property type="entry name" value="Thioredoxin-like"/>
    <property type="match status" value="1"/>
</dbReference>
<dbReference type="InterPro" id="IPR017937">
    <property type="entry name" value="Thioredoxin_CS"/>
</dbReference>
<dbReference type="AlphaFoldDB" id="A0AAJ5W8N5"/>
<dbReference type="GO" id="GO:0030313">
    <property type="term" value="C:cell envelope"/>
    <property type="evidence" value="ECO:0007669"/>
    <property type="project" value="UniProtKB-SubCell"/>
</dbReference>
<evidence type="ECO:0000256" key="1">
    <source>
        <dbReference type="ARBA" id="ARBA00004196"/>
    </source>
</evidence>
<dbReference type="GO" id="GO:0016491">
    <property type="term" value="F:oxidoreductase activity"/>
    <property type="evidence" value="ECO:0007669"/>
    <property type="project" value="InterPro"/>
</dbReference>
<feature type="domain" description="Thioredoxin" evidence="6">
    <location>
        <begin position="228"/>
        <end position="364"/>
    </location>
</feature>
<protein>
    <submittedName>
        <fullName evidence="7">TlpA disulfide reductase family protein</fullName>
    </submittedName>
</protein>
<dbReference type="Gene3D" id="3.40.30.10">
    <property type="entry name" value="Glutaredoxin"/>
    <property type="match status" value="1"/>
</dbReference>
<sequence>MKINKIKLMVSTIGLSLLQLQSFAAKNDCVVKGKIVGIDEKTTLVVLKRTGEFTVDTVASAKFNANGEFKFTVPAKEFNELLDVRLSTIRSSFSFIAEPGIIEVLADKNTMYTAEIKGTKENVRWNLYKNYVISLSQERNKLSVEAKDMPKEEKKVQYAAIDKRQKHYVDSLIQNYPNSIVSLYLAKVPLPMLKHDEIESLLTRFQPYFAKHRYYQEMKERFDILRKISVGMMAPDFKAVREDGKTEITLSQFKGKYVLLDFWASWCVPCRAENKHTKELYEKYHPLGLEAISFSLDDNLKTWQEAIKKDGLVWNNASDLKVGKLSPVAKLYGIDGIPAIWIIDPSGKVIGDNIRGEELKKFLADLFVK</sequence>
<evidence type="ECO:0000256" key="2">
    <source>
        <dbReference type="ARBA" id="ARBA00022748"/>
    </source>
</evidence>
<accession>A0AAJ5W8N5</accession>
<dbReference type="InterPro" id="IPR050553">
    <property type="entry name" value="Thioredoxin_ResA/DsbE_sf"/>
</dbReference>
<dbReference type="InterPro" id="IPR036249">
    <property type="entry name" value="Thioredoxin-like_sf"/>
</dbReference>
<evidence type="ECO:0000259" key="6">
    <source>
        <dbReference type="PROSITE" id="PS51352"/>
    </source>
</evidence>
<keyword evidence="2" id="KW-0201">Cytochrome c-type biogenesis</keyword>
<evidence type="ECO:0000256" key="5">
    <source>
        <dbReference type="SAM" id="SignalP"/>
    </source>
</evidence>
<keyword evidence="5" id="KW-0732">Signal</keyword>
<dbReference type="CDD" id="cd02966">
    <property type="entry name" value="TlpA_like_family"/>
    <property type="match status" value="1"/>
</dbReference>
<dbReference type="GO" id="GO:0016209">
    <property type="term" value="F:antioxidant activity"/>
    <property type="evidence" value="ECO:0007669"/>
    <property type="project" value="InterPro"/>
</dbReference>